<dbReference type="InterPro" id="IPR051340">
    <property type="entry name" value="Haloalkane_dehalogenase"/>
</dbReference>
<evidence type="ECO:0000256" key="1">
    <source>
        <dbReference type="ARBA" id="ARBA00022801"/>
    </source>
</evidence>
<evidence type="ECO:0000313" key="3">
    <source>
        <dbReference type="EMBL" id="THV41185.1"/>
    </source>
</evidence>
<name>A0A4S8QE55_9ACTN</name>
<evidence type="ECO:0000313" key="4">
    <source>
        <dbReference type="Proteomes" id="UP000308760"/>
    </source>
</evidence>
<dbReference type="Gene3D" id="3.40.50.1820">
    <property type="entry name" value="alpha/beta hydrolase"/>
    <property type="match status" value="1"/>
</dbReference>
<organism evidence="3 4">
    <name type="scientific">Glycomyces buryatensis</name>
    <dbReference type="NCBI Taxonomy" id="2570927"/>
    <lineage>
        <taxon>Bacteria</taxon>
        <taxon>Bacillati</taxon>
        <taxon>Actinomycetota</taxon>
        <taxon>Actinomycetes</taxon>
        <taxon>Glycomycetales</taxon>
        <taxon>Glycomycetaceae</taxon>
        <taxon>Glycomyces</taxon>
    </lineage>
</organism>
<dbReference type="InterPro" id="IPR000073">
    <property type="entry name" value="AB_hydrolase_1"/>
</dbReference>
<dbReference type="OrthoDB" id="5431692at2"/>
<proteinExistence type="predicted"/>
<dbReference type="RefSeq" id="WP_136534985.1">
    <property type="nucleotide sequence ID" value="NZ_STGY01000051.1"/>
</dbReference>
<evidence type="ECO:0000259" key="2">
    <source>
        <dbReference type="Pfam" id="PF00561"/>
    </source>
</evidence>
<keyword evidence="4" id="KW-1185">Reference proteome</keyword>
<keyword evidence="1 3" id="KW-0378">Hydrolase</keyword>
<dbReference type="AlphaFoldDB" id="A0A4S8QE55"/>
<dbReference type="Proteomes" id="UP000308760">
    <property type="component" value="Unassembled WGS sequence"/>
</dbReference>
<reference evidence="3 4" key="2">
    <citation type="submission" date="2019-05" db="EMBL/GenBank/DDBJ databases">
        <title>Glycomyces buryatensis sp. nov.</title>
        <authorList>
            <person name="Nikitina E."/>
        </authorList>
    </citation>
    <scope>NUCLEOTIDE SEQUENCE [LARGE SCALE GENOMIC DNA]</scope>
    <source>
        <strain evidence="3 4">18</strain>
    </source>
</reference>
<dbReference type="GO" id="GO:0004301">
    <property type="term" value="F:epoxide hydrolase activity"/>
    <property type="evidence" value="ECO:0007669"/>
    <property type="project" value="TreeGrafter"/>
</dbReference>
<reference evidence="4" key="1">
    <citation type="submission" date="2019-04" db="EMBL/GenBank/DDBJ databases">
        <title>Nocardioides xinjiangensis sp. nov.</title>
        <authorList>
            <person name="Liu S."/>
        </authorList>
    </citation>
    <scope>NUCLEOTIDE SEQUENCE [LARGE SCALE GENOMIC DNA]</scope>
    <source>
        <strain evidence="4">18</strain>
    </source>
</reference>
<gene>
    <name evidence="3" type="ORF">FAB82_13125</name>
</gene>
<accession>A0A4S8QE55</accession>
<dbReference type="SUPFAM" id="SSF53474">
    <property type="entry name" value="alpha/beta-Hydrolases"/>
    <property type="match status" value="1"/>
</dbReference>
<dbReference type="Pfam" id="PF00561">
    <property type="entry name" value="Abhydrolase_1"/>
    <property type="match status" value="1"/>
</dbReference>
<dbReference type="EMBL" id="STGY01000051">
    <property type="protein sequence ID" value="THV41185.1"/>
    <property type="molecule type" value="Genomic_DNA"/>
</dbReference>
<sequence>MSTPLPRVHHRHLDVNGVNVFYRESVPDAADAPTLLLLHGFPSGSHQFRRLIDTLGSKYRLIAPDYPGFGQTEAPAGFAYTFDRLADITEGFIQRLGLDRFAMYLFDFGAPIGFRLALRHPEWITGLVIQNGNAYETGLSDQARGFIGLRPEDEGAEDTIRGLLTLQGTRGQYEGGTADPSLIAPEGWLLDQHFLDLPGRKEAQIALAFDYKSNVEQYPDWQAWLRKYTPPALIVWGEHDMFFPESGARAYLADLPGAELHLLDTGHFALEDHLHVIAPLIDRFLNERR</sequence>
<feature type="domain" description="AB hydrolase-1" evidence="2">
    <location>
        <begin position="33"/>
        <end position="273"/>
    </location>
</feature>
<comment type="caution">
    <text evidence="3">The sequence shown here is derived from an EMBL/GenBank/DDBJ whole genome shotgun (WGS) entry which is preliminary data.</text>
</comment>
<protein>
    <submittedName>
        <fullName evidence="3">Alpha/beta hydrolase</fullName>
    </submittedName>
</protein>
<dbReference type="PANTHER" id="PTHR42977">
    <property type="entry name" value="HYDROLASE-RELATED"/>
    <property type="match status" value="1"/>
</dbReference>
<dbReference type="InterPro" id="IPR029058">
    <property type="entry name" value="AB_hydrolase_fold"/>
</dbReference>
<dbReference type="PRINTS" id="PR00111">
    <property type="entry name" value="ABHYDROLASE"/>
</dbReference>
<dbReference type="PANTHER" id="PTHR42977:SF3">
    <property type="entry name" value="AB HYDROLASE-1 DOMAIN-CONTAINING PROTEIN"/>
    <property type="match status" value="1"/>
</dbReference>